<comment type="caution">
    <text evidence="1">The sequence shown here is derived from an EMBL/GenBank/DDBJ whole genome shotgun (WGS) entry which is preliminary data.</text>
</comment>
<sequence length="630" mass="69987">MDFILWNNNNEGGGSDSYAGAQGQENIDANNDSLQTSSGTWVIVFDGTEYTGNVWKINPGTTEDDLNHVNRYDSSGNKVGVWKNAIQSFIIYKQEPAFWNNSAWPSKSQLIQLQEYQALFTENEDFEGDNRVFNGPDNEGSLSDIGYANDSDKMSGTGSVSALRTGSGSWLIIFDDTDFNGDFLKIPPSITYSNLNDVERCDINGTKDGDWQDQIRSFLLYNYQPEFWNTPYSRAYVDFSTFYGLYPYPTSSESDNKVVYMVEDSTYTVDCPDFTEQSAKQSLSSYDDDNTANLPVTGWTKYGMSLTHENPALTSDDTCTFDAYFDNTGTLVSIQHFDMQLNGAYQISQAVIDTVDFVAWYYGTTGALETLGISEEAADAFVDVFDFVTAAFNKFSAAIYKVSDNGGQFYFLPVVCHTLNRLCTTVAKPFNASVYTNSNDSRKNYSMAFDNDSFPGSLSSVISGYGSVQGWQQENSLDGGTYPFDQAAEYTYESYPFRTWYQESSVSAQLGIFVSCKLDYEIGDNSKDDHVILLLGFKIPDTTGDKPTLTFAQATVQFTDGSNTNIMTPPYNNVSSGTSYYTSDVIDSVYNYIQGQLSGVTMSSSQQGRKYLADVTKANMQAICDCVSFN</sequence>
<evidence type="ECO:0000313" key="2">
    <source>
        <dbReference type="Proteomes" id="UP000241964"/>
    </source>
</evidence>
<protein>
    <submittedName>
        <fullName evidence="1">Uncharacterized protein</fullName>
    </submittedName>
</protein>
<dbReference type="Proteomes" id="UP000241964">
    <property type="component" value="Unassembled WGS sequence"/>
</dbReference>
<organism evidence="1 2">
    <name type="scientific">Dyadobacter jiangsuensis</name>
    <dbReference type="NCBI Taxonomy" id="1591085"/>
    <lineage>
        <taxon>Bacteria</taxon>
        <taxon>Pseudomonadati</taxon>
        <taxon>Bacteroidota</taxon>
        <taxon>Cytophagia</taxon>
        <taxon>Cytophagales</taxon>
        <taxon>Spirosomataceae</taxon>
        <taxon>Dyadobacter</taxon>
    </lineage>
</organism>
<gene>
    <name evidence="1" type="ORF">CLV60_103172</name>
</gene>
<dbReference type="OrthoDB" id="906999at2"/>
<proteinExistence type="predicted"/>
<dbReference type="RefSeq" id="WP_106594658.1">
    <property type="nucleotide sequence ID" value="NZ_PYAS01000003.1"/>
</dbReference>
<accession>A0A2P8GBG3</accession>
<dbReference type="Gene3D" id="2.60.20.10">
    <property type="entry name" value="Crystallins"/>
    <property type="match status" value="1"/>
</dbReference>
<keyword evidence="2" id="KW-1185">Reference proteome</keyword>
<reference evidence="1 2" key="1">
    <citation type="submission" date="2018-03" db="EMBL/GenBank/DDBJ databases">
        <title>Genomic Encyclopedia of Archaeal and Bacterial Type Strains, Phase II (KMG-II): from individual species to whole genera.</title>
        <authorList>
            <person name="Goeker M."/>
        </authorList>
    </citation>
    <scope>NUCLEOTIDE SEQUENCE [LARGE SCALE GENOMIC DNA]</scope>
    <source>
        <strain evidence="1 2">DSM 29057</strain>
    </source>
</reference>
<name>A0A2P8GBG3_9BACT</name>
<evidence type="ECO:0000313" key="1">
    <source>
        <dbReference type="EMBL" id="PSL31306.1"/>
    </source>
</evidence>
<dbReference type="EMBL" id="PYAS01000003">
    <property type="protein sequence ID" value="PSL31306.1"/>
    <property type="molecule type" value="Genomic_DNA"/>
</dbReference>
<dbReference type="AlphaFoldDB" id="A0A2P8GBG3"/>